<dbReference type="Gene3D" id="1.10.150.130">
    <property type="match status" value="1"/>
</dbReference>
<feature type="compositionally biased region" description="Basic and acidic residues" evidence="5">
    <location>
        <begin position="281"/>
        <end position="290"/>
    </location>
</feature>
<dbReference type="EMBL" id="JBHSMT010000005">
    <property type="protein sequence ID" value="MFC5472754.1"/>
    <property type="molecule type" value="Genomic_DNA"/>
</dbReference>
<keyword evidence="3" id="KW-0238">DNA-binding</keyword>
<dbReference type="PANTHER" id="PTHR30629">
    <property type="entry name" value="PROPHAGE INTEGRASE"/>
    <property type="match status" value="1"/>
</dbReference>
<dbReference type="PANTHER" id="PTHR30629:SF2">
    <property type="entry name" value="PROPHAGE INTEGRASE INTS-RELATED"/>
    <property type="match status" value="1"/>
</dbReference>
<comment type="caution">
    <text evidence="7">The sequence shown here is derived from an EMBL/GenBank/DDBJ whole genome shotgun (WGS) entry which is preliminary data.</text>
</comment>
<dbReference type="SUPFAM" id="SSF56349">
    <property type="entry name" value="DNA breaking-rejoining enzymes"/>
    <property type="match status" value="1"/>
</dbReference>
<reference evidence="8" key="1">
    <citation type="journal article" date="2019" name="Int. J. Syst. Evol. Microbiol.">
        <title>The Global Catalogue of Microorganisms (GCM) 10K type strain sequencing project: providing services to taxonomists for standard genome sequencing and annotation.</title>
        <authorList>
            <consortium name="The Broad Institute Genomics Platform"/>
            <consortium name="The Broad Institute Genome Sequencing Center for Infectious Disease"/>
            <person name="Wu L."/>
            <person name="Ma J."/>
        </authorList>
    </citation>
    <scope>NUCLEOTIDE SEQUENCE [LARGE SCALE GENOMIC DNA]</scope>
    <source>
        <strain evidence="8">JCM 17066</strain>
    </source>
</reference>
<dbReference type="PROSITE" id="PS51898">
    <property type="entry name" value="TYR_RECOMBINASE"/>
    <property type="match status" value="1"/>
</dbReference>
<gene>
    <name evidence="7" type="primary">xerC</name>
    <name evidence="7" type="ORF">ACFPM8_02170</name>
</gene>
<dbReference type="Proteomes" id="UP001596045">
    <property type="component" value="Unassembled WGS sequence"/>
</dbReference>
<dbReference type="InterPro" id="IPR011010">
    <property type="entry name" value="DNA_brk_join_enz"/>
</dbReference>
<dbReference type="Gene3D" id="1.10.443.10">
    <property type="entry name" value="Intergrase catalytic core"/>
    <property type="match status" value="1"/>
</dbReference>
<dbReference type="InterPro" id="IPR002104">
    <property type="entry name" value="Integrase_catalytic"/>
</dbReference>
<evidence type="ECO:0000259" key="6">
    <source>
        <dbReference type="PROSITE" id="PS51898"/>
    </source>
</evidence>
<comment type="similarity">
    <text evidence="1">Belongs to the 'phage' integrase family.</text>
</comment>
<dbReference type="InterPro" id="IPR050808">
    <property type="entry name" value="Phage_Integrase"/>
</dbReference>
<feature type="domain" description="Tyr recombinase" evidence="6">
    <location>
        <begin position="96"/>
        <end position="283"/>
    </location>
</feature>
<sequence length="303" mass="34458">MLDRHKSQTKTSTHDGYRKITDNKLIPWFGELRVADIRKSHVRDQLKSRDVSNKTLANIQSVLRKALDDAVEDEIIDSNPLAGWCYSKVEAPKEDDDVDPFTIDEQAIILKNLDGQGRHLIQFAFWTGMRTSEFVALDWTDIDFVRGVAYVSKALTQQSDAPEKPKTVAGKRGVKLLRPALEALEAQKAFTFLRDKEIFQNPNTGERWTGDQPIRKTLWAHALKRGGVRYRKPYQTRHTYASMMLSAGEHPMWVAKQMGHADWTMITRVYGRWMPDADPTAGDRAEKQFDPTKQTLKTGTGGG</sequence>
<dbReference type="InterPro" id="IPR013762">
    <property type="entry name" value="Integrase-like_cat_sf"/>
</dbReference>
<dbReference type="RefSeq" id="WP_378994487.1">
    <property type="nucleotide sequence ID" value="NZ_JBHSMT010000005.1"/>
</dbReference>
<dbReference type="CDD" id="cd01189">
    <property type="entry name" value="INT_ICEBs1_C_like"/>
    <property type="match status" value="1"/>
</dbReference>
<keyword evidence="2" id="KW-0229">DNA integration</keyword>
<evidence type="ECO:0000313" key="7">
    <source>
        <dbReference type="EMBL" id="MFC5472754.1"/>
    </source>
</evidence>
<keyword evidence="8" id="KW-1185">Reference proteome</keyword>
<feature type="region of interest" description="Disordered" evidence="5">
    <location>
        <begin position="279"/>
        <end position="303"/>
    </location>
</feature>
<dbReference type="Pfam" id="PF00589">
    <property type="entry name" value="Phage_integrase"/>
    <property type="match status" value="1"/>
</dbReference>
<proteinExistence type="inferred from homology"/>
<accession>A0ABW0M3P2</accession>
<evidence type="ECO:0000256" key="2">
    <source>
        <dbReference type="ARBA" id="ARBA00022908"/>
    </source>
</evidence>
<dbReference type="InterPro" id="IPR010998">
    <property type="entry name" value="Integrase_recombinase_N"/>
</dbReference>
<dbReference type="InterPro" id="IPR004107">
    <property type="entry name" value="Integrase_SAM-like_N"/>
</dbReference>
<evidence type="ECO:0000256" key="1">
    <source>
        <dbReference type="ARBA" id="ARBA00008857"/>
    </source>
</evidence>
<evidence type="ECO:0000256" key="4">
    <source>
        <dbReference type="ARBA" id="ARBA00023172"/>
    </source>
</evidence>
<dbReference type="Pfam" id="PF14659">
    <property type="entry name" value="Phage_int_SAM_3"/>
    <property type="match status" value="1"/>
</dbReference>
<evidence type="ECO:0000313" key="8">
    <source>
        <dbReference type="Proteomes" id="UP001596045"/>
    </source>
</evidence>
<organism evidence="7 8">
    <name type="scientific">Paraherbaspirillum soli</name>
    <dbReference type="NCBI Taxonomy" id="631222"/>
    <lineage>
        <taxon>Bacteria</taxon>
        <taxon>Pseudomonadati</taxon>
        <taxon>Pseudomonadota</taxon>
        <taxon>Betaproteobacteria</taxon>
        <taxon>Burkholderiales</taxon>
        <taxon>Oxalobacteraceae</taxon>
        <taxon>Paraherbaspirillum</taxon>
    </lineage>
</organism>
<evidence type="ECO:0000256" key="3">
    <source>
        <dbReference type="ARBA" id="ARBA00023125"/>
    </source>
</evidence>
<evidence type="ECO:0000256" key="5">
    <source>
        <dbReference type="SAM" id="MobiDB-lite"/>
    </source>
</evidence>
<name>A0ABW0M3P2_9BURK</name>
<keyword evidence="4" id="KW-0233">DNA recombination</keyword>
<feature type="compositionally biased region" description="Low complexity" evidence="5">
    <location>
        <begin position="292"/>
        <end position="303"/>
    </location>
</feature>
<protein>
    <submittedName>
        <fullName evidence="7">Tyrosine recombinase XerC</fullName>
    </submittedName>
</protein>